<dbReference type="AlphaFoldDB" id="A0A2P2QBD1"/>
<sequence length="49" mass="5540">MPFFFLRKISSLVLLSASFNDCISLLEKRTLVVELFPSSSQGDIHLLLI</sequence>
<organism evidence="1">
    <name type="scientific">Rhizophora mucronata</name>
    <name type="common">Asiatic mangrove</name>
    <dbReference type="NCBI Taxonomy" id="61149"/>
    <lineage>
        <taxon>Eukaryota</taxon>
        <taxon>Viridiplantae</taxon>
        <taxon>Streptophyta</taxon>
        <taxon>Embryophyta</taxon>
        <taxon>Tracheophyta</taxon>
        <taxon>Spermatophyta</taxon>
        <taxon>Magnoliopsida</taxon>
        <taxon>eudicotyledons</taxon>
        <taxon>Gunneridae</taxon>
        <taxon>Pentapetalae</taxon>
        <taxon>rosids</taxon>
        <taxon>fabids</taxon>
        <taxon>Malpighiales</taxon>
        <taxon>Rhizophoraceae</taxon>
        <taxon>Rhizophora</taxon>
    </lineage>
</organism>
<evidence type="ECO:0000313" key="1">
    <source>
        <dbReference type="EMBL" id="MBX64263.1"/>
    </source>
</evidence>
<proteinExistence type="predicted"/>
<dbReference type="EMBL" id="GGEC01083779">
    <property type="protein sequence ID" value="MBX64263.1"/>
    <property type="molecule type" value="Transcribed_RNA"/>
</dbReference>
<accession>A0A2P2QBD1</accession>
<name>A0A2P2QBD1_RHIMU</name>
<reference evidence="1" key="1">
    <citation type="submission" date="2018-02" db="EMBL/GenBank/DDBJ databases">
        <title>Rhizophora mucronata_Transcriptome.</title>
        <authorList>
            <person name="Meera S.P."/>
            <person name="Sreeshan A."/>
            <person name="Augustine A."/>
        </authorList>
    </citation>
    <scope>NUCLEOTIDE SEQUENCE</scope>
    <source>
        <tissue evidence="1">Leaf</tissue>
    </source>
</reference>
<protein>
    <submittedName>
        <fullName evidence="1">Uncharacterized protein</fullName>
    </submittedName>
</protein>